<evidence type="ECO:0000256" key="2">
    <source>
        <dbReference type="SAM" id="SignalP"/>
    </source>
</evidence>
<evidence type="ECO:0000313" key="4">
    <source>
        <dbReference type="Proteomes" id="UP000821866"/>
    </source>
</evidence>
<keyword evidence="4" id="KW-1185">Reference proteome</keyword>
<dbReference type="Proteomes" id="UP000821866">
    <property type="component" value="Chromosome 8"/>
</dbReference>
<gene>
    <name evidence="3" type="ORF">HPB51_009041</name>
</gene>
<reference evidence="3" key="2">
    <citation type="submission" date="2021-09" db="EMBL/GenBank/DDBJ databases">
        <authorList>
            <person name="Jia N."/>
            <person name="Wang J."/>
            <person name="Shi W."/>
            <person name="Du L."/>
            <person name="Sun Y."/>
            <person name="Zhan W."/>
            <person name="Jiang J."/>
            <person name="Wang Q."/>
            <person name="Zhang B."/>
            <person name="Ji P."/>
            <person name="Sakyi L.B."/>
            <person name="Cui X."/>
            <person name="Yuan T."/>
            <person name="Jiang B."/>
            <person name="Yang W."/>
            <person name="Lam T.T.-Y."/>
            <person name="Chang Q."/>
            <person name="Ding S."/>
            <person name="Wang X."/>
            <person name="Zhu J."/>
            <person name="Ruan X."/>
            <person name="Zhao L."/>
            <person name="Wei J."/>
            <person name="Que T."/>
            <person name="Du C."/>
            <person name="Cheng J."/>
            <person name="Dai P."/>
            <person name="Han X."/>
            <person name="Huang E."/>
            <person name="Gao Y."/>
            <person name="Liu J."/>
            <person name="Shao H."/>
            <person name="Ye R."/>
            <person name="Li L."/>
            <person name="Wei W."/>
            <person name="Wang X."/>
            <person name="Wang C."/>
            <person name="Huo Q."/>
            <person name="Li W."/>
            <person name="Guo W."/>
            <person name="Chen H."/>
            <person name="Chen S."/>
            <person name="Zhou L."/>
            <person name="Zhou L."/>
            <person name="Ni X."/>
            <person name="Tian J."/>
            <person name="Zhou Y."/>
            <person name="Sheng Y."/>
            <person name="Liu T."/>
            <person name="Pan Y."/>
            <person name="Xia L."/>
            <person name="Li J."/>
            <person name="Zhao F."/>
            <person name="Cao W."/>
        </authorList>
    </citation>
    <scope>NUCLEOTIDE SEQUENCE</scope>
    <source>
        <strain evidence="3">Rmic-2018</strain>
        <tissue evidence="3">Larvae</tissue>
    </source>
</reference>
<sequence>MALLPFPCQWIGLSCLASGLSSGEAVRPALHLEKGSVSLCSDSLGRLLLLRFVWLFDADANWGDDISPALRAQAPALRRGQLTLAAREIVPEPPPLRQAVVHRRSSSAQRNTKNHTTEFIKQSGKKATPTVDSKREGERQVDPFSATFAVFLVMYPEDILVRHPLGERSQRAVHLRAPTMRLCLVSATISPLIGRVVFAKNCTSASSLACTARRAVDTGGFEKIELCEDGQNSCEDPTSRLVILERFLVPNDKVDVGGKYRDQFSPNEEHHGPDIFSSHTLSPRTASTARDGAFHLLTPFAIALSRWAPHCGPSGSLVLTASTVGTSLPLFDISQLYWPVDIAARHVCNAFHLCSFISHS</sequence>
<keyword evidence="2" id="KW-0732">Signal</keyword>
<protein>
    <submittedName>
        <fullName evidence="3">Uncharacterized protein</fullName>
    </submittedName>
</protein>
<feature type="signal peptide" evidence="2">
    <location>
        <begin position="1"/>
        <end position="25"/>
    </location>
</feature>
<comment type="caution">
    <text evidence="3">The sequence shown here is derived from an EMBL/GenBank/DDBJ whole genome shotgun (WGS) entry which is preliminary data.</text>
</comment>
<organism evidence="3 4">
    <name type="scientific">Rhipicephalus microplus</name>
    <name type="common">Cattle tick</name>
    <name type="synonym">Boophilus microplus</name>
    <dbReference type="NCBI Taxonomy" id="6941"/>
    <lineage>
        <taxon>Eukaryota</taxon>
        <taxon>Metazoa</taxon>
        <taxon>Ecdysozoa</taxon>
        <taxon>Arthropoda</taxon>
        <taxon>Chelicerata</taxon>
        <taxon>Arachnida</taxon>
        <taxon>Acari</taxon>
        <taxon>Parasitiformes</taxon>
        <taxon>Ixodida</taxon>
        <taxon>Ixodoidea</taxon>
        <taxon>Ixodidae</taxon>
        <taxon>Rhipicephalinae</taxon>
        <taxon>Rhipicephalus</taxon>
        <taxon>Boophilus</taxon>
    </lineage>
</organism>
<feature type="region of interest" description="Disordered" evidence="1">
    <location>
        <begin position="98"/>
        <end position="138"/>
    </location>
</feature>
<reference evidence="3" key="1">
    <citation type="journal article" date="2020" name="Cell">
        <title>Large-Scale Comparative Analyses of Tick Genomes Elucidate Their Genetic Diversity and Vector Capacities.</title>
        <authorList>
            <consortium name="Tick Genome and Microbiome Consortium (TIGMIC)"/>
            <person name="Jia N."/>
            <person name="Wang J."/>
            <person name="Shi W."/>
            <person name="Du L."/>
            <person name="Sun Y."/>
            <person name="Zhan W."/>
            <person name="Jiang J.F."/>
            <person name="Wang Q."/>
            <person name="Zhang B."/>
            <person name="Ji P."/>
            <person name="Bell-Sakyi L."/>
            <person name="Cui X.M."/>
            <person name="Yuan T.T."/>
            <person name="Jiang B.G."/>
            <person name="Yang W.F."/>
            <person name="Lam T.T."/>
            <person name="Chang Q.C."/>
            <person name="Ding S.J."/>
            <person name="Wang X.J."/>
            <person name="Zhu J.G."/>
            <person name="Ruan X.D."/>
            <person name="Zhao L."/>
            <person name="Wei J.T."/>
            <person name="Ye R.Z."/>
            <person name="Que T.C."/>
            <person name="Du C.H."/>
            <person name="Zhou Y.H."/>
            <person name="Cheng J.X."/>
            <person name="Dai P.F."/>
            <person name="Guo W.B."/>
            <person name="Han X.H."/>
            <person name="Huang E.J."/>
            <person name="Li L.F."/>
            <person name="Wei W."/>
            <person name="Gao Y.C."/>
            <person name="Liu J.Z."/>
            <person name="Shao H.Z."/>
            <person name="Wang X."/>
            <person name="Wang C.C."/>
            <person name="Yang T.C."/>
            <person name="Huo Q.B."/>
            <person name="Li W."/>
            <person name="Chen H.Y."/>
            <person name="Chen S.E."/>
            <person name="Zhou L.G."/>
            <person name="Ni X.B."/>
            <person name="Tian J.H."/>
            <person name="Sheng Y."/>
            <person name="Liu T."/>
            <person name="Pan Y.S."/>
            <person name="Xia L.Y."/>
            <person name="Li J."/>
            <person name="Zhao F."/>
            <person name="Cao W.C."/>
        </authorList>
    </citation>
    <scope>NUCLEOTIDE SEQUENCE</scope>
    <source>
        <strain evidence="3">Rmic-2018</strain>
    </source>
</reference>
<evidence type="ECO:0000313" key="3">
    <source>
        <dbReference type="EMBL" id="KAH8018602.1"/>
    </source>
</evidence>
<dbReference type="AlphaFoldDB" id="A0A9J6D9F1"/>
<feature type="chain" id="PRO_5039887647" evidence="2">
    <location>
        <begin position="26"/>
        <end position="360"/>
    </location>
</feature>
<name>A0A9J6D9F1_RHIMP</name>
<proteinExistence type="predicted"/>
<accession>A0A9J6D9F1</accession>
<evidence type="ECO:0000256" key="1">
    <source>
        <dbReference type="SAM" id="MobiDB-lite"/>
    </source>
</evidence>
<dbReference type="EMBL" id="JABSTU010000010">
    <property type="protein sequence ID" value="KAH8018602.1"/>
    <property type="molecule type" value="Genomic_DNA"/>
</dbReference>